<dbReference type="Proteomes" id="UP000001732">
    <property type="component" value="Chromosome"/>
</dbReference>
<sequence length="61" mass="7150">MVPEYGEAHCQIDYVFSHHSPVRISVDFSAFEIQDRRWNNYLGKPPHNLANVVDDEGKKYE</sequence>
<proteinExistence type="predicted"/>
<accession>B5Y6T2</accession>
<gene>
    <name evidence="1" type="ordered locus">COPRO5265_0109</name>
</gene>
<dbReference type="AlphaFoldDB" id="B5Y6T2"/>
<reference evidence="1 2" key="2">
    <citation type="journal article" date="2014" name="Genome Announc.">
        <title>Complete Genome Sequence of Coprothermobacter proteolyticus DSM 5265.</title>
        <authorList>
            <person name="Alexiev A."/>
            <person name="Coil D.A."/>
            <person name="Badger J.H."/>
            <person name="Enticknap J."/>
            <person name="Ward N."/>
            <person name="Robb F.T."/>
            <person name="Eisen J.A."/>
        </authorList>
    </citation>
    <scope>NUCLEOTIDE SEQUENCE [LARGE SCALE GENOMIC DNA]</scope>
    <source>
        <strain evidence="2">ATCC 35245 / DSM 5265 / OCM 4 / BT</strain>
    </source>
</reference>
<reference evidence="2" key="1">
    <citation type="submission" date="2008-08" db="EMBL/GenBank/DDBJ databases">
        <title>The complete genome sequence of Coprothermobacter proteolyticus strain ATCC 5245 / DSM 5265 / BT.</title>
        <authorList>
            <person name="Dodson R.J."/>
            <person name="Durkin A.S."/>
            <person name="Wu M."/>
            <person name="Eisen J."/>
            <person name="Sutton G."/>
        </authorList>
    </citation>
    <scope>NUCLEOTIDE SEQUENCE [LARGE SCALE GENOMIC DNA]</scope>
    <source>
        <strain evidence="2">ATCC 35245 / DSM 5265 / OCM 4 / BT</strain>
    </source>
</reference>
<keyword evidence="2" id="KW-1185">Reference proteome</keyword>
<name>B5Y6T2_COPPD</name>
<organism evidence="1 2">
    <name type="scientific">Coprothermobacter proteolyticus (strain ATCC 35245 / DSM 5265 / OCM 4 / BT)</name>
    <dbReference type="NCBI Taxonomy" id="309798"/>
    <lineage>
        <taxon>Bacteria</taxon>
        <taxon>Pseudomonadati</taxon>
        <taxon>Coprothermobacterota</taxon>
        <taxon>Coprothermobacteria</taxon>
        <taxon>Coprothermobacterales</taxon>
        <taxon>Coprothermobacteraceae</taxon>
        <taxon>Coprothermobacter</taxon>
    </lineage>
</organism>
<dbReference type="EMBL" id="CP001145">
    <property type="protein sequence ID" value="ACI17824.1"/>
    <property type="molecule type" value="Genomic_DNA"/>
</dbReference>
<evidence type="ECO:0000313" key="2">
    <source>
        <dbReference type="Proteomes" id="UP000001732"/>
    </source>
</evidence>
<evidence type="ECO:0000313" key="1">
    <source>
        <dbReference type="EMBL" id="ACI17824.1"/>
    </source>
</evidence>
<protein>
    <submittedName>
        <fullName evidence="1">Uncharacterized protein</fullName>
    </submittedName>
</protein>